<evidence type="ECO:0000313" key="2">
    <source>
        <dbReference type="Proteomes" id="UP000034212"/>
    </source>
</evidence>
<evidence type="ECO:0000313" key="1">
    <source>
        <dbReference type="EMBL" id="KKU80959.1"/>
    </source>
</evidence>
<name>A0A0G1TGQ0_9BACT</name>
<dbReference type="Proteomes" id="UP000034212">
    <property type="component" value="Unassembled WGS sequence"/>
</dbReference>
<proteinExistence type="predicted"/>
<organism evidence="1 2">
    <name type="scientific">Candidatus Gottesmanbacteria bacterium GW2011_GWA1_47_8</name>
    <dbReference type="NCBI Taxonomy" id="1618438"/>
    <lineage>
        <taxon>Bacteria</taxon>
        <taxon>Candidatus Gottesmaniibacteriota</taxon>
    </lineage>
</organism>
<gene>
    <name evidence="1" type="ORF">UY08_C0005G0016</name>
</gene>
<sequence>MKDCERQFGVLGCSKLGDGICALALNDAWPGGGNPQDPEVVQSLVNRGFTYCAIVYIAHSVDKITNPKVREFLLGCGYDKCELKHVIAEKARKALEILTEDKALSPDSMAGIIYWYFRN</sequence>
<dbReference type="AlphaFoldDB" id="A0A0G1TGQ0"/>
<dbReference type="EMBL" id="LCOQ01000005">
    <property type="protein sequence ID" value="KKU80959.1"/>
    <property type="molecule type" value="Genomic_DNA"/>
</dbReference>
<accession>A0A0G1TGQ0</accession>
<protein>
    <submittedName>
        <fullName evidence="1">Uncharacterized protein</fullName>
    </submittedName>
</protein>
<comment type="caution">
    <text evidence="1">The sequence shown here is derived from an EMBL/GenBank/DDBJ whole genome shotgun (WGS) entry which is preliminary data.</text>
</comment>
<reference evidence="1 2" key="1">
    <citation type="journal article" date="2015" name="Nature">
        <title>rRNA introns, odd ribosomes, and small enigmatic genomes across a large radiation of phyla.</title>
        <authorList>
            <person name="Brown C.T."/>
            <person name="Hug L.A."/>
            <person name="Thomas B.C."/>
            <person name="Sharon I."/>
            <person name="Castelle C.J."/>
            <person name="Singh A."/>
            <person name="Wilkins M.J."/>
            <person name="Williams K.H."/>
            <person name="Banfield J.F."/>
        </authorList>
    </citation>
    <scope>NUCLEOTIDE SEQUENCE [LARGE SCALE GENOMIC DNA]</scope>
</reference>